<dbReference type="Proteomes" id="UP001490816">
    <property type="component" value="Unassembled WGS sequence"/>
</dbReference>
<comment type="caution">
    <text evidence="3">The sequence shown here is derived from an EMBL/GenBank/DDBJ whole genome shotgun (WGS) entry which is preliminary data.</text>
</comment>
<name>A0ABV1F935_9FIRM</name>
<dbReference type="SUPFAM" id="SSF47413">
    <property type="entry name" value="lambda repressor-like DNA-binding domains"/>
    <property type="match status" value="1"/>
</dbReference>
<dbReference type="CDD" id="cd00093">
    <property type="entry name" value="HTH_XRE"/>
    <property type="match status" value="1"/>
</dbReference>
<gene>
    <name evidence="3" type="ORF">WMO39_05910</name>
</gene>
<evidence type="ECO:0000259" key="2">
    <source>
        <dbReference type="PROSITE" id="PS50943"/>
    </source>
</evidence>
<dbReference type="PROSITE" id="PS50943">
    <property type="entry name" value="HTH_CROC1"/>
    <property type="match status" value="1"/>
</dbReference>
<feature type="domain" description="HTH cro/C1-type" evidence="2">
    <location>
        <begin position="7"/>
        <end position="61"/>
    </location>
</feature>
<organism evidence="3 4">
    <name type="scientific">Ruminococcoides intestinale</name>
    <dbReference type="NCBI Taxonomy" id="3133162"/>
    <lineage>
        <taxon>Bacteria</taxon>
        <taxon>Bacillati</taxon>
        <taxon>Bacillota</taxon>
        <taxon>Clostridia</taxon>
        <taxon>Eubacteriales</taxon>
        <taxon>Oscillospiraceae</taxon>
        <taxon>Ruminococcoides</taxon>
    </lineage>
</organism>
<dbReference type="EMBL" id="JBBMEZ010000012">
    <property type="protein sequence ID" value="MEQ2469869.1"/>
    <property type="molecule type" value="Genomic_DNA"/>
</dbReference>
<protein>
    <submittedName>
        <fullName evidence="3">Helix-turn-helix transcriptional regulator</fullName>
    </submittedName>
</protein>
<evidence type="ECO:0000256" key="1">
    <source>
        <dbReference type="ARBA" id="ARBA00023125"/>
    </source>
</evidence>
<accession>A0ABV1F935</accession>
<keyword evidence="1" id="KW-0238">DNA-binding</keyword>
<dbReference type="PANTHER" id="PTHR46558">
    <property type="entry name" value="TRACRIPTIONAL REGULATORY PROTEIN-RELATED-RELATED"/>
    <property type="match status" value="1"/>
</dbReference>
<sequence length="69" mass="8274">MDYCKRLKELRVKNGYTQGQIAFILHTRQEQYSKYENGKRELPIRHLITLCCLYKTSSDYILGIEKFVK</sequence>
<reference evidence="3 4" key="1">
    <citation type="submission" date="2024-03" db="EMBL/GenBank/DDBJ databases">
        <title>Human intestinal bacterial collection.</title>
        <authorList>
            <person name="Pauvert C."/>
            <person name="Hitch T.C.A."/>
            <person name="Clavel T."/>
        </authorList>
    </citation>
    <scope>NUCLEOTIDE SEQUENCE [LARGE SCALE GENOMIC DNA]</scope>
    <source>
        <strain evidence="3 4">CLA-JM-H38</strain>
    </source>
</reference>
<keyword evidence="4" id="KW-1185">Reference proteome</keyword>
<proteinExistence type="predicted"/>
<evidence type="ECO:0000313" key="3">
    <source>
        <dbReference type="EMBL" id="MEQ2469869.1"/>
    </source>
</evidence>
<dbReference type="InterPro" id="IPR001387">
    <property type="entry name" value="Cro/C1-type_HTH"/>
</dbReference>
<dbReference type="Pfam" id="PF12844">
    <property type="entry name" value="HTH_19"/>
    <property type="match status" value="1"/>
</dbReference>
<dbReference type="Gene3D" id="1.10.260.40">
    <property type="entry name" value="lambda repressor-like DNA-binding domains"/>
    <property type="match status" value="1"/>
</dbReference>
<dbReference type="PANTHER" id="PTHR46558:SF11">
    <property type="entry name" value="HTH-TYPE TRANSCRIPTIONAL REGULATOR XRE"/>
    <property type="match status" value="1"/>
</dbReference>
<dbReference type="SMART" id="SM00530">
    <property type="entry name" value="HTH_XRE"/>
    <property type="match status" value="1"/>
</dbReference>
<dbReference type="RefSeq" id="WP_021883937.1">
    <property type="nucleotide sequence ID" value="NZ_JBBMEZ010000012.1"/>
</dbReference>
<evidence type="ECO:0000313" key="4">
    <source>
        <dbReference type="Proteomes" id="UP001490816"/>
    </source>
</evidence>
<dbReference type="InterPro" id="IPR010982">
    <property type="entry name" value="Lambda_DNA-bd_dom_sf"/>
</dbReference>